<dbReference type="SUPFAM" id="SSF56024">
    <property type="entry name" value="Phospholipase D/nuclease"/>
    <property type="match status" value="1"/>
</dbReference>
<feature type="region of interest" description="Disordered" evidence="1">
    <location>
        <begin position="843"/>
        <end position="870"/>
    </location>
</feature>
<dbReference type="InterPro" id="IPR050742">
    <property type="entry name" value="Helicase_Restrict-Modif_Enz"/>
</dbReference>
<protein>
    <submittedName>
        <fullName evidence="5">Type III restriction enzyme, res subunit</fullName>
    </submittedName>
</protein>
<dbReference type="AlphaFoldDB" id="C6HZP0"/>
<dbReference type="InterPro" id="IPR006935">
    <property type="entry name" value="Helicase/UvrB_N"/>
</dbReference>
<dbReference type="Pfam" id="PF04851">
    <property type="entry name" value="ResIII"/>
    <property type="match status" value="1"/>
</dbReference>
<evidence type="ECO:0000256" key="1">
    <source>
        <dbReference type="SAM" id="MobiDB-lite"/>
    </source>
</evidence>
<dbReference type="GO" id="GO:0016787">
    <property type="term" value="F:hydrolase activity"/>
    <property type="evidence" value="ECO:0007669"/>
    <property type="project" value="InterPro"/>
</dbReference>
<feature type="domain" description="Helicase ATP-binding" evidence="3">
    <location>
        <begin position="337"/>
        <end position="485"/>
    </location>
</feature>
<feature type="domain" description="PLD phosphodiesterase" evidence="2">
    <location>
        <begin position="221"/>
        <end position="252"/>
    </location>
</feature>
<evidence type="ECO:0000313" key="5">
    <source>
        <dbReference type="EMBL" id="EES51828.1"/>
    </source>
</evidence>
<dbReference type="SUPFAM" id="SSF52540">
    <property type="entry name" value="P-loop containing nucleoside triphosphate hydrolases"/>
    <property type="match status" value="1"/>
</dbReference>
<evidence type="ECO:0000259" key="2">
    <source>
        <dbReference type="PROSITE" id="PS50035"/>
    </source>
</evidence>
<proteinExistence type="predicted"/>
<dbReference type="InterPro" id="IPR038735">
    <property type="entry name" value="MSMEG_1276-like_NTP-PPase_dom"/>
</dbReference>
<dbReference type="InterPro" id="IPR014001">
    <property type="entry name" value="Helicase_ATP-bd"/>
</dbReference>
<dbReference type="PROSITE" id="PS50035">
    <property type="entry name" value="PLD"/>
    <property type="match status" value="1"/>
</dbReference>
<dbReference type="CDD" id="cd18032">
    <property type="entry name" value="DEXHc_RE_I_III_res"/>
    <property type="match status" value="1"/>
</dbReference>
<sequence>MTERQEGFVGPNPLIREKLVRDRIPESVSQGPPRTLGSRERASFLAAKVVEEAAELAEQILHVAEGGVSDGVLLEMADLLEVLDRVRSVFSLSPTQVKKTRKEKLRIRGGFESDRVLAVPAPLRRLANGTDVPLRSSLLVELARCRRADLAVAFIKEGAAASLLPALREALSRGAHIRILTTDYLGVTDPEALDLLSSLGEKREGKGIEIRCFLSAPSGEVFRGYHPKAYLFERENGRRIAFVGSSNLSNAALSESVEWNVFLRETDLADPVDQLSQEFGRIFASSRSVPVNPDFVSNYRARRKPPSWGQGLSDILGGSASPRPTPLQDEVLLSLAELRADGARRALAILATGLGKTYLAAFDCRGFSRVLFLAHRREILEQARETFFRVHPEKPASVVSEGEADVSGDLVFAQVQTLARPSRLLNIPPETFDYIVVDECHHAEAPSYRRILDHFRPKFVLGLTATPYRMDNGDIFALMDGHVVCRRTFIEGIRGGMLVPFHYFGLKDTVDYETIPWRGGRYDPEALERALTESRRAQETLRAFREHEGSKTVAFCVSRLHARLLAEFFSREGIAAGHLTGETPSGERREILRKFREGSLSILFVVDLLNEGVDIPEIDRVMLLRPTDSPTVFLQQIGRGLRLAPGKGHLTILDFIGNHKRAQYVLPVLAGREPEDGNWSQEASAVLRQYKAGTLSLPTGVHIDFEWEAIALLESRIFKSEPRRSALLTVYEDLWERLDHRPTLLETLLESETPPRVFLREFGCWQGMLEAIESERGRAVMDQAERHLFVEAGDFLGEIESTAMSRSYKMVVLKIWLGQEGGLARPLSLDDLVGGFREVFSDPEMRRDLGGDSPQGESSLETGGGKKKVRMSDLDHVTDRTLASFILRNPVNAWTGEGRQRKTPVFFRYESLTRLLIYTGKGAERERFREAVEERVEYRIREYFLGKTNS</sequence>
<dbReference type="InterPro" id="IPR025202">
    <property type="entry name" value="PLD-like_dom"/>
</dbReference>
<dbReference type="InterPro" id="IPR001650">
    <property type="entry name" value="Helicase_C-like"/>
</dbReference>
<keyword evidence="6" id="KW-1185">Reference proteome</keyword>
<dbReference type="GO" id="GO:0003677">
    <property type="term" value="F:DNA binding"/>
    <property type="evidence" value="ECO:0007669"/>
    <property type="project" value="InterPro"/>
</dbReference>
<dbReference type="SMART" id="SM00487">
    <property type="entry name" value="DEXDc"/>
    <property type="match status" value="1"/>
</dbReference>
<evidence type="ECO:0000313" key="6">
    <source>
        <dbReference type="Proteomes" id="UP000009374"/>
    </source>
</evidence>
<dbReference type="Pfam" id="PF13091">
    <property type="entry name" value="PLDc_2"/>
    <property type="match status" value="1"/>
</dbReference>
<accession>C6HZP0</accession>
<dbReference type="PROSITE" id="PS51192">
    <property type="entry name" value="HELICASE_ATP_BIND_1"/>
    <property type="match status" value="1"/>
</dbReference>
<dbReference type="CDD" id="cd11532">
    <property type="entry name" value="NTP-PPase_COG4997"/>
    <property type="match status" value="1"/>
</dbReference>
<dbReference type="Gene3D" id="3.40.50.300">
    <property type="entry name" value="P-loop containing nucleotide triphosphate hydrolases"/>
    <property type="match status" value="2"/>
</dbReference>
<feature type="domain" description="Helicase C-terminal" evidence="4">
    <location>
        <begin position="536"/>
        <end position="691"/>
    </location>
</feature>
<dbReference type="InterPro" id="IPR027417">
    <property type="entry name" value="P-loop_NTPase"/>
</dbReference>
<organism evidence="5 6">
    <name type="scientific">Leptospirillum ferrodiazotrophum</name>
    <dbReference type="NCBI Taxonomy" id="412449"/>
    <lineage>
        <taxon>Bacteria</taxon>
        <taxon>Pseudomonadati</taxon>
        <taxon>Nitrospirota</taxon>
        <taxon>Nitrospiria</taxon>
        <taxon>Nitrospirales</taxon>
        <taxon>Nitrospiraceae</taxon>
        <taxon>Leptospirillum</taxon>
    </lineage>
</organism>
<evidence type="ECO:0000259" key="4">
    <source>
        <dbReference type="PROSITE" id="PS51194"/>
    </source>
</evidence>
<dbReference type="Pfam" id="PF00271">
    <property type="entry name" value="Helicase_C"/>
    <property type="match status" value="1"/>
</dbReference>
<dbReference type="EMBL" id="GG693884">
    <property type="protein sequence ID" value="EES51828.1"/>
    <property type="molecule type" value="Genomic_DNA"/>
</dbReference>
<dbReference type="Proteomes" id="UP000009374">
    <property type="component" value="Unassembled WGS sequence"/>
</dbReference>
<dbReference type="PANTHER" id="PTHR47396:SF1">
    <property type="entry name" value="ATP-DEPENDENT HELICASE IRC3-RELATED"/>
    <property type="match status" value="1"/>
</dbReference>
<dbReference type="PANTHER" id="PTHR47396">
    <property type="entry name" value="TYPE I RESTRICTION ENZYME ECOKI R PROTEIN"/>
    <property type="match status" value="1"/>
</dbReference>
<dbReference type="InterPro" id="IPR001736">
    <property type="entry name" value="PLipase_D/transphosphatidylase"/>
</dbReference>
<reference evidence="5 6" key="1">
    <citation type="journal article" date="2009" name="Appl. Environ. Microbiol.">
        <title>Community genomic and proteomic analyses of chemoautotrophic iron-oxidizing "Leptospirillum rubarum" (Group II) and "Leptospirillum ferrodiazotrophum" (Group III) bacteria in acid mine drainage biofilms.</title>
        <authorList>
            <person name="Goltsman D.S."/>
            <person name="Denef V.J."/>
            <person name="Singer S.W."/>
            <person name="VerBerkmoes N.C."/>
            <person name="Lefsrud M."/>
            <person name="Mueller R.S."/>
            <person name="Dick G.J."/>
            <person name="Sun C.L."/>
            <person name="Wheeler K.E."/>
            <person name="Zemla A."/>
            <person name="Baker B.J."/>
            <person name="Hauser L."/>
            <person name="Land M."/>
            <person name="Shah M.B."/>
            <person name="Thelen M.P."/>
            <person name="Hettich R.L."/>
            <person name="Banfield J.F."/>
        </authorList>
    </citation>
    <scope>NUCLEOTIDE SEQUENCE [LARGE SCALE GENOMIC DNA]</scope>
</reference>
<dbReference type="PROSITE" id="PS51194">
    <property type="entry name" value="HELICASE_CTER"/>
    <property type="match status" value="1"/>
</dbReference>
<evidence type="ECO:0000259" key="3">
    <source>
        <dbReference type="PROSITE" id="PS51192"/>
    </source>
</evidence>
<dbReference type="GO" id="GO:0005829">
    <property type="term" value="C:cytosol"/>
    <property type="evidence" value="ECO:0007669"/>
    <property type="project" value="TreeGrafter"/>
</dbReference>
<dbReference type="SMART" id="SM00490">
    <property type="entry name" value="HELICc"/>
    <property type="match status" value="1"/>
</dbReference>
<gene>
    <name evidence="5" type="ORF">UBAL3_95450048</name>
</gene>
<name>C6HZP0_9BACT</name>
<dbReference type="Gene3D" id="3.30.870.10">
    <property type="entry name" value="Endonuclease Chain A"/>
    <property type="match status" value="1"/>
</dbReference>
<dbReference type="GO" id="GO:0006793">
    <property type="term" value="P:phosphorus metabolic process"/>
    <property type="evidence" value="ECO:0007669"/>
    <property type="project" value="UniProtKB-ARBA"/>
</dbReference>
<dbReference type="CDD" id="cd09205">
    <property type="entry name" value="PLDc_N_DEXD_b3"/>
    <property type="match status" value="1"/>
</dbReference>
<dbReference type="GO" id="GO:0005524">
    <property type="term" value="F:ATP binding"/>
    <property type="evidence" value="ECO:0007669"/>
    <property type="project" value="InterPro"/>
</dbReference>
<dbReference type="CDD" id="cd18799">
    <property type="entry name" value="SF2_C_EcoAI-like"/>
    <property type="match status" value="1"/>
</dbReference>